<keyword evidence="2" id="KW-1185">Reference proteome</keyword>
<organism evidence="1 2">
    <name type="scientific">Kribbella sancticallisti</name>
    <dbReference type="NCBI Taxonomy" id="460087"/>
    <lineage>
        <taxon>Bacteria</taxon>
        <taxon>Bacillati</taxon>
        <taxon>Actinomycetota</taxon>
        <taxon>Actinomycetes</taxon>
        <taxon>Propionibacteriales</taxon>
        <taxon>Kribbellaceae</taxon>
        <taxon>Kribbella</taxon>
    </lineage>
</organism>
<name>A0ABN2EHA7_9ACTN</name>
<accession>A0ABN2EHA7</accession>
<evidence type="ECO:0000313" key="1">
    <source>
        <dbReference type="EMBL" id="GAA1605252.1"/>
    </source>
</evidence>
<dbReference type="EMBL" id="BAAAOS010000054">
    <property type="protein sequence ID" value="GAA1605252.1"/>
    <property type="molecule type" value="Genomic_DNA"/>
</dbReference>
<comment type="caution">
    <text evidence="1">The sequence shown here is derived from an EMBL/GenBank/DDBJ whole genome shotgun (WGS) entry which is preliminary data.</text>
</comment>
<sequence>MPIAAIARPISSMPGVSTIIWWNSSVMPSGQPKYQAIRVNSYGMFETAAIRTAQRPQRSAPAGVIQALTGLSPRPQLMQASWRLR</sequence>
<proteinExistence type="predicted"/>
<dbReference type="Proteomes" id="UP001500393">
    <property type="component" value="Unassembled WGS sequence"/>
</dbReference>
<reference evidence="1 2" key="1">
    <citation type="journal article" date="2019" name="Int. J. Syst. Evol. Microbiol.">
        <title>The Global Catalogue of Microorganisms (GCM) 10K type strain sequencing project: providing services to taxonomists for standard genome sequencing and annotation.</title>
        <authorList>
            <consortium name="The Broad Institute Genomics Platform"/>
            <consortium name="The Broad Institute Genome Sequencing Center for Infectious Disease"/>
            <person name="Wu L."/>
            <person name="Ma J."/>
        </authorList>
    </citation>
    <scope>NUCLEOTIDE SEQUENCE [LARGE SCALE GENOMIC DNA]</scope>
    <source>
        <strain evidence="1 2">JCM 14969</strain>
    </source>
</reference>
<gene>
    <name evidence="1" type="ORF">GCM10009789_69000</name>
</gene>
<evidence type="ECO:0000313" key="2">
    <source>
        <dbReference type="Proteomes" id="UP001500393"/>
    </source>
</evidence>
<protein>
    <submittedName>
        <fullName evidence="1">Uncharacterized protein</fullName>
    </submittedName>
</protein>